<protein>
    <submittedName>
        <fullName evidence="1">Uncharacterized protein</fullName>
    </submittedName>
</protein>
<gene>
    <name evidence="1" type="ORF">LshimejAT787_0601890</name>
</gene>
<reference evidence="1" key="1">
    <citation type="submission" date="2022-07" db="EMBL/GenBank/DDBJ databases">
        <title>The genome of Lyophyllum shimeji provides insight into the initial evolution of ectomycorrhizal fungal genome.</title>
        <authorList>
            <person name="Kobayashi Y."/>
            <person name="Shibata T."/>
            <person name="Hirakawa H."/>
            <person name="Shigenobu S."/>
            <person name="Nishiyama T."/>
            <person name="Yamada A."/>
            <person name="Hasebe M."/>
            <person name="Kawaguchi M."/>
        </authorList>
    </citation>
    <scope>NUCLEOTIDE SEQUENCE</scope>
    <source>
        <strain evidence="1">AT787</strain>
    </source>
</reference>
<dbReference type="AlphaFoldDB" id="A0A9P3UN73"/>
<name>A0A9P3UN73_LYOSH</name>
<evidence type="ECO:0000313" key="1">
    <source>
        <dbReference type="EMBL" id="GLB39027.1"/>
    </source>
</evidence>
<dbReference type="Proteomes" id="UP001063166">
    <property type="component" value="Unassembled WGS sequence"/>
</dbReference>
<sequence length="110" mass="12287">MLRMLAVDPVIIINGAVFISSLRPGTGKPATRVACNSRLQEPWAAVIHPQTAVVRRERERVSDERASDRFVACDGRTRDREQDLFPPLSVVFQIFGNVTSYLMRSISDSA</sequence>
<keyword evidence="2" id="KW-1185">Reference proteome</keyword>
<evidence type="ECO:0000313" key="2">
    <source>
        <dbReference type="Proteomes" id="UP001063166"/>
    </source>
</evidence>
<accession>A0A9P3UN73</accession>
<comment type="caution">
    <text evidence="1">The sequence shown here is derived from an EMBL/GenBank/DDBJ whole genome shotgun (WGS) entry which is preliminary data.</text>
</comment>
<proteinExistence type="predicted"/>
<dbReference type="EMBL" id="BRPK01000006">
    <property type="protein sequence ID" value="GLB39027.1"/>
    <property type="molecule type" value="Genomic_DNA"/>
</dbReference>
<organism evidence="1 2">
    <name type="scientific">Lyophyllum shimeji</name>
    <name type="common">Hon-shimeji</name>
    <name type="synonym">Tricholoma shimeji</name>
    <dbReference type="NCBI Taxonomy" id="47721"/>
    <lineage>
        <taxon>Eukaryota</taxon>
        <taxon>Fungi</taxon>
        <taxon>Dikarya</taxon>
        <taxon>Basidiomycota</taxon>
        <taxon>Agaricomycotina</taxon>
        <taxon>Agaricomycetes</taxon>
        <taxon>Agaricomycetidae</taxon>
        <taxon>Agaricales</taxon>
        <taxon>Tricholomatineae</taxon>
        <taxon>Lyophyllaceae</taxon>
        <taxon>Lyophyllum</taxon>
    </lineage>
</organism>